<dbReference type="Proteomes" id="UP000324832">
    <property type="component" value="Unassembled WGS sequence"/>
</dbReference>
<evidence type="ECO:0000256" key="5">
    <source>
        <dbReference type="SAM" id="MobiDB-lite"/>
    </source>
</evidence>
<keyword evidence="1" id="KW-0378">Hydrolase</keyword>
<keyword evidence="1" id="KW-0482">Metalloprotease</keyword>
<dbReference type="InterPro" id="IPR001590">
    <property type="entry name" value="Peptidase_M12B"/>
</dbReference>
<evidence type="ECO:0000256" key="4">
    <source>
        <dbReference type="PROSITE-ProRule" id="PRU00276"/>
    </source>
</evidence>
<evidence type="ECO:0000256" key="2">
    <source>
        <dbReference type="ARBA" id="ARBA00023157"/>
    </source>
</evidence>
<organism evidence="8 9">
    <name type="scientific">Leptidea sinapis</name>
    <dbReference type="NCBI Taxonomy" id="189913"/>
    <lineage>
        <taxon>Eukaryota</taxon>
        <taxon>Metazoa</taxon>
        <taxon>Ecdysozoa</taxon>
        <taxon>Arthropoda</taxon>
        <taxon>Hexapoda</taxon>
        <taxon>Insecta</taxon>
        <taxon>Pterygota</taxon>
        <taxon>Neoptera</taxon>
        <taxon>Endopterygota</taxon>
        <taxon>Lepidoptera</taxon>
        <taxon>Glossata</taxon>
        <taxon>Ditrysia</taxon>
        <taxon>Papilionoidea</taxon>
        <taxon>Pieridae</taxon>
        <taxon>Dismorphiinae</taxon>
        <taxon>Leptidea</taxon>
    </lineage>
</organism>
<evidence type="ECO:0000259" key="7">
    <source>
        <dbReference type="PROSITE" id="PS50215"/>
    </source>
</evidence>
<dbReference type="Gene3D" id="2.10.25.10">
    <property type="entry name" value="Laminin"/>
    <property type="match status" value="1"/>
</dbReference>
<evidence type="ECO:0000259" key="6">
    <source>
        <dbReference type="PROSITE" id="PS50026"/>
    </source>
</evidence>
<feature type="disulfide bond" evidence="3">
    <location>
        <begin position="492"/>
        <end position="502"/>
    </location>
</feature>
<dbReference type="GO" id="GO:0046872">
    <property type="term" value="F:metal ion binding"/>
    <property type="evidence" value="ECO:0007669"/>
    <property type="project" value="UniProtKB-KW"/>
</dbReference>
<dbReference type="InterPro" id="IPR013111">
    <property type="entry name" value="EGF_extracell"/>
</dbReference>
<dbReference type="InterPro" id="IPR024079">
    <property type="entry name" value="MetalloPept_cat_dom_sf"/>
</dbReference>
<feature type="compositionally biased region" description="Polar residues" evidence="5">
    <location>
        <begin position="535"/>
        <end position="544"/>
    </location>
</feature>
<feature type="domain" description="EGF-like" evidence="6">
    <location>
        <begin position="488"/>
        <end position="520"/>
    </location>
</feature>
<feature type="disulfide bond" evidence="4">
    <location>
        <begin position="314"/>
        <end position="319"/>
    </location>
</feature>
<dbReference type="EMBL" id="FZQP02002636">
    <property type="protein sequence ID" value="VVC96259.1"/>
    <property type="molecule type" value="Genomic_DNA"/>
</dbReference>
<dbReference type="InterPro" id="IPR034027">
    <property type="entry name" value="Reprolysin_adamalysin"/>
</dbReference>
<evidence type="ECO:0000313" key="8">
    <source>
        <dbReference type="EMBL" id="VVC96259.1"/>
    </source>
</evidence>
<feature type="binding site" evidence="4">
    <location>
        <position position="300"/>
    </location>
    <ligand>
        <name>Zn(2+)</name>
        <dbReference type="ChEBI" id="CHEBI:29105"/>
        <note>catalytic</note>
    </ligand>
</feature>
<dbReference type="PANTHER" id="PTHR11905">
    <property type="entry name" value="ADAM A DISINTEGRIN AND METALLOPROTEASE DOMAIN"/>
    <property type="match status" value="1"/>
</dbReference>
<dbReference type="InterPro" id="IPR002870">
    <property type="entry name" value="Peptidase_M12B_N"/>
</dbReference>
<keyword evidence="2 3" id="KW-1015">Disulfide bond</keyword>
<keyword evidence="3" id="KW-0245">EGF-like domain</keyword>
<feature type="binding site" evidence="4">
    <location>
        <position position="296"/>
    </location>
    <ligand>
        <name>Zn(2+)</name>
        <dbReference type="ChEBI" id="CHEBI:29105"/>
        <note>catalytic</note>
    </ligand>
</feature>
<evidence type="ECO:0008006" key="10">
    <source>
        <dbReference type="Google" id="ProtNLM"/>
    </source>
</evidence>
<dbReference type="Gene3D" id="4.10.70.10">
    <property type="entry name" value="Disintegrin domain"/>
    <property type="match status" value="1"/>
</dbReference>
<feature type="disulfide bond" evidence="4">
    <location>
        <begin position="312"/>
        <end position="336"/>
    </location>
</feature>
<dbReference type="GO" id="GO:0004222">
    <property type="term" value="F:metalloendopeptidase activity"/>
    <property type="evidence" value="ECO:0007669"/>
    <property type="project" value="InterPro"/>
</dbReference>
<dbReference type="Pfam" id="PF01421">
    <property type="entry name" value="Reprolysin"/>
    <property type="match status" value="1"/>
</dbReference>
<gene>
    <name evidence="8" type="ORF">LSINAPIS_LOCUS7800</name>
</gene>
<sequence>MSSTILAPSILDLERIWRNVSSFLRQNPQQGLMGSPAVDFSRHTLVRPILHHARTKRAIDTTKQTSGMHHPAVTLRVEIENQQYVLDLRLNEDLITGDHTISHQKDGKTITYKPTIEDLDICQYHGTVRGRPGSWAAVSTCRGVRGVIYDGKQMKYIEPSNDHYIYDHADLNTNFHCGYVGGVTNNASYDPELMKKHEHQRNMQNTRAARVYAPLNIFIALVGIEVWSERDVITLEEDGDRTLTNFLKYRREVRQKFKDGVVGKALKGPICTYQFSGGVATNHSEVIGLVATTIAHEMGHNFGMEHDTEADCECPDEKCIMSPSSTSITPTHWSSCSLRSLALSFERGMDYCLRNKPKSLTDSPTCGNGFVEAGEECDCGLNPSASCTACCDDTRLTVCVARVVLTQTNVAFCGAPQARVQTIGATPPQMSRGTSTIIPCRTAMIDLGLSDVDPGMVPDGAKCGEDKMCLNTRCVDVSAVLDAMSRRESSVCPSNCSGHGVCNSEGHCHCDTGFAPPLCALPGPGGSEDSGPASDPSSELNYCI</sequence>
<protein>
    <recommendedName>
        <fullName evidence="10">Peptidase M12B domain-containing protein</fullName>
    </recommendedName>
</protein>
<evidence type="ECO:0000313" key="9">
    <source>
        <dbReference type="Proteomes" id="UP000324832"/>
    </source>
</evidence>
<dbReference type="PROSITE" id="PS01186">
    <property type="entry name" value="EGF_2"/>
    <property type="match status" value="1"/>
</dbReference>
<dbReference type="InterPro" id="IPR006586">
    <property type="entry name" value="ADAM_Cys-rich"/>
</dbReference>
<dbReference type="SMART" id="SM00608">
    <property type="entry name" value="ACR"/>
    <property type="match status" value="1"/>
</dbReference>
<feature type="binding site" evidence="4">
    <location>
        <position position="306"/>
    </location>
    <ligand>
        <name>Zn(2+)</name>
        <dbReference type="ChEBI" id="CHEBI:29105"/>
        <note>catalytic</note>
    </ligand>
</feature>
<dbReference type="Pfam" id="PF01562">
    <property type="entry name" value="Pep_M12B_propep"/>
    <property type="match status" value="1"/>
</dbReference>
<dbReference type="SUPFAM" id="SSF55486">
    <property type="entry name" value="Metalloproteases ('zincins'), catalytic domain"/>
    <property type="match status" value="1"/>
</dbReference>
<evidence type="ECO:0000256" key="1">
    <source>
        <dbReference type="ARBA" id="ARBA00023049"/>
    </source>
</evidence>
<keyword evidence="4" id="KW-0479">Metal-binding</keyword>
<comment type="caution">
    <text evidence="3">Lacks conserved residue(s) required for the propagation of feature annotation.</text>
</comment>
<name>A0A5E4QDE8_9NEOP</name>
<dbReference type="Gene3D" id="3.40.390.10">
    <property type="entry name" value="Collagenase (Catalytic Domain)"/>
    <property type="match status" value="1"/>
</dbReference>
<feature type="disulfide bond" evidence="3">
    <location>
        <begin position="510"/>
        <end position="519"/>
    </location>
</feature>
<keyword evidence="1" id="KW-0645">Protease</keyword>
<feature type="domain" description="Peptidase M12B" evidence="7">
    <location>
        <begin position="211"/>
        <end position="357"/>
    </location>
</feature>
<dbReference type="Pfam" id="PF07974">
    <property type="entry name" value="EGF_2"/>
    <property type="match status" value="1"/>
</dbReference>
<dbReference type="AlphaFoldDB" id="A0A5E4QDE8"/>
<dbReference type="PANTHER" id="PTHR11905:SF159">
    <property type="entry name" value="ADAM METALLOPROTEASE"/>
    <property type="match status" value="1"/>
</dbReference>
<feature type="region of interest" description="Disordered" evidence="5">
    <location>
        <begin position="525"/>
        <end position="544"/>
    </location>
</feature>
<evidence type="ECO:0000256" key="3">
    <source>
        <dbReference type="PROSITE-ProRule" id="PRU00076"/>
    </source>
</evidence>
<keyword evidence="9" id="KW-1185">Reference proteome</keyword>
<proteinExistence type="predicted"/>
<reference evidence="8 9" key="1">
    <citation type="submission" date="2017-07" db="EMBL/GenBank/DDBJ databases">
        <authorList>
            <person name="Talla V."/>
            <person name="Backstrom N."/>
        </authorList>
    </citation>
    <scope>NUCLEOTIDE SEQUENCE [LARGE SCALE GENOMIC DNA]</scope>
</reference>
<dbReference type="PROSITE" id="PS50215">
    <property type="entry name" value="ADAM_MEPRO"/>
    <property type="match status" value="1"/>
</dbReference>
<dbReference type="CDD" id="cd04269">
    <property type="entry name" value="ZnMc_adamalysin_II_like"/>
    <property type="match status" value="1"/>
</dbReference>
<accession>A0A5E4QDE8</accession>
<dbReference type="PROSITE" id="PS50026">
    <property type="entry name" value="EGF_3"/>
    <property type="match status" value="1"/>
</dbReference>
<keyword evidence="4" id="KW-0862">Zinc</keyword>
<dbReference type="GO" id="GO:0006509">
    <property type="term" value="P:membrane protein ectodomain proteolysis"/>
    <property type="evidence" value="ECO:0007669"/>
    <property type="project" value="TreeGrafter"/>
</dbReference>
<feature type="active site" evidence="4">
    <location>
        <position position="297"/>
    </location>
</feature>
<dbReference type="InterPro" id="IPR000742">
    <property type="entry name" value="EGF"/>
</dbReference>
<dbReference type="InterPro" id="IPR036436">
    <property type="entry name" value="Disintegrin_dom_sf"/>
</dbReference>
<dbReference type="GO" id="GO:0005886">
    <property type="term" value="C:plasma membrane"/>
    <property type="evidence" value="ECO:0007669"/>
    <property type="project" value="UniProtKB-ARBA"/>
</dbReference>